<dbReference type="PROSITE" id="PS01124">
    <property type="entry name" value="HTH_ARAC_FAMILY_2"/>
    <property type="match status" value="1"/>
</dbReference>
<dbReference type="RefSeq" id="WP_138286591.1">
    <property type="nucleotide sequence ID" value="NZ_CP058350.1"/>
</dbReference>
<evidence type="ECO:0000256" key="2">
    <source>
        <dbReference type="ARBA" id="ARBA00023125"/>
    </source>
</evidence>
<organism evidence="5 6">
    <name type="scientific">Peteryoungia desertarenae</name>
    <dbReference type="NCBI Taxonomy" id="1813451"/>
    <lineage>
        <taxon>Bacteria</taxon>
        <taxon>Pseudomonadati</taxon>
        <taxon>Pseudomonadota</taxon>
        <taxon>Alphaproteobacteria</taxon>
        <taxon>Hyphomicrobiales</taxon>
        <taxon>Rhizobiaceae</taxon>
        <taxon>Peteryoungia</taxon>
    </lineage>
</organism>
<keyword evidence="3" id="KW-0804">Transcription</keyword>
<dbReference type="InterPro" id="IPR003313">
    <property type="entry name" value="AraC-bd"/>
</dbReference>
<sequence length="281" mass="30912">MDGFIPHGTPIKGLEAVSATSAHVFPRHTHESFGIGFIAAGGQVSASGRGQVEASTGQVITVNPGEVHDGAPIGRHPRTWHMLHLSQDLVRHLATDLVSRPENFEFEAPVLTDCALRERLAALYQLVLASANEHDRQRRLEEELFLLIAAVIRPTGERSPGRSSTTLQRVREMIDEDPTQPADLEGLSQIAGMSRFQLIRAFASLTGLTPHAYLMQQRANLSRRLMAGKASLADIAAICGYVDQSHMHREFKRRYGMTPGAYRATFHARNSIQDEIQAGHA</sequence>
<dbReference type="Pfam" id="PF02311">
    <property type="entry name" value="AraC_binding"/>
    <property type="match status" value="1"/>
</dbReference>
<keyword evidence="2" id="KW-0238">DNA-binding</keyword>
<dbReference type="SMART" id="SM00342">
    <property type="entry name" value="HTH_ARAC"/>
    <property type="match status" value="1"/>
</dbReference>
<dbReference type="InterPro" id="IPR050204">
    <property type="entry name" value="AraC_XylS_family_regulators"/>
</dbReference>
<name>A0ABX6QS30_9HYPH</name>
<keyword evidence="6" id="KW-1185">Reference proteome</keyword>
<keyword evidence="1" id="KW-0805">Transcription regulation</keyword>
<evidence type="ECO:0000313" key="6">
    <source>
        <dbReference type="Proteomes" id="UP000308530"/>
    </source>
</evidence>
<evidence type="ECO:0000259" key="4">
    <source>
        <dbReference type="PROSITE" id="PS01124"/>
    </source>
</evidence>
<dbReference type="SUPFAM" id="SSF51215">
    <property type="entry name" value="Regulatory protein AraC"/>
    <property type="match status" value="1"/>
</dbReference>
<evidence type="ECO:0000256" key="1">
    <source>
        <dbReference type="ARBA" id="ARBA00023015"/>
    </source>
</evidence>
<dbReference type="InterPro" id="IPR009057">
    <property type="entry name" value="Homeodomain-like_sf"/>
</dbReference>
<dbReference type="Proteomes" id="UP000308530">
    <property type="component" value="Chromosome"/>
</dbReference>
<dbReference type="PANTHER" id="PTHR46796">
    <property type="entry name" value="HTH-TYPE TRANSCRIPTIONAL ACTIVATOR RHAS-RELATED"/>
    <property type="match status" value="1"/>
</dbReference>
<evidence type="ECO:0000256" key="3">
    <source>
        <dbReference type="ARBA" id="ARBA00023163"/>
    </source>
</evidence>
<dbReference type="SUPFAM" id="SSF46689">
    <property type="entry name" value="Homeodomain-like"/>
    <property type="match status" value="2"/>
</dbReference>
<dbReference type="InterPro" id="IPR037923">
    <property type="entry name" value="HTH-like"/>
</dbReference>
<gene>
    <name evidence="5" type="ORF">FE840_016260</name>
</gene>
<protein>
    <submittedName>
        <fullName evidence="5">AraC family transcriptional regulator</fullName>
    </submittedName>
</protein>
<accession>A0ABX6QS30</accession>
<dbReference type="Pfam" id="PF12833">
    <property type="entry name" value="HTH_18"/>
    <property type="match status" value="1"/>
</dbReference>
<evidence type="ECO:0000313" key="5">
    <source>
        <dbReference type="EMBL" id="QLF70975.1"/>
    </source>
</evidence>
<reference evidence="5 6" key="1">
    <citation type="submission" date="2020-06" db="EMBL/GenBank/DDBJ databases">
        <title>Genome sequence of Rhizobium sp strain ADMK78.</title>
        <authorList>
            <person name="Rahi P."/>
        </authorList>
    </citation>
    <scope>NUCLEOTIDE SEQUENCE [LARGE SCALE GENOMIC DNA]</scope>
    <source>
        <strain evidence="5 6">ADMK78</strain>
    </source>
</reference>
<proteinExistence type="predicted"/>
<dbReference type="InterPro" id="IPR018060">
    <property type="entry name" value="HTH_AraC"/>
</dbReference>
<feature type="domain" description="HTH araC/xylS-type" evidence="4">
    <location>
        <begin position="168"/>
        <end position="265"/>
    </location>
</feature>
<dbReference type="Gene3D" id="1.10.10.60">
    <property type="entry name" value="Homeodomain-like"/>
    <property type="match status" value="1"/>
</dbReference>
<dbReference type="PANTHER" id="PTHR46796:SF2">
    <property type="entry name" value="TRANSCRIPTIONAL REGULATORY PROTEIN"/>
    <property type="match status" value="1"/>
</dbReference>
<dbReference type="EMBL" id="CP058350">
    <property type="protein sequence ID" value="QLF70975.1"/>
    <property type="molecule type" value="Genomic_DNA"/>
</dbReference>